<dbReference type="GO" id="GO:0004518">
    <property type="term" value="F:nuclease activity"/>
    <property type="evidence" value="ECO:0007669"/>
    <property type="project" value="UniProtKB-KW"/>
</dbReference>
<dbReference type="EMBL" id="BJCD01000066">
    <property type="protein sequence ID" value="GDZ95776.1"/>
    <property type="molecule type" value="Genomic_DNA"/>
</dbReference>
<dbReference type="GO" id="GO:0016787">
    <property type="term" value="F:hydrolase activity"/>
    <property type="evidence" value="ECO:0007669"/>
    <property type="project" value="UniProtKB-KW"/>
</dbReference>
<evidence type="ECO:0000256" key="4">
    <source>
        <dbReference type="ARBA" id="ARBA00022723"/>
    </source>
</evidence>
<dbReference type="RefSeq" id="WP_026786298.1">
    <property type="nucleotide sequence ID" value="NZ_BJCD01000066.1"/>
</dbReference>
<dbReference type="SUPFAM" id="SSF88723">
    <property type="entry name" value="PIN domain-like"/>
    <property type="match status" value="1"/>
</dbReference>
<dbReference type="Proteomes" id="UP000299794">
    <property type="component" value="Unassembled WGS sequence"/>
</dbReference>
<comment type="caution">
    <text evidence="9">The sequence shown here is derived from an EMBL/GenBank/DDBJ whole genome shotgun (WGS) entry which is preliminary data.</text>
</comment>
<keyword evidence="5" id="KW-0378">Hydrolase</keyword>
<evidence type="ECO:0000313" key="9">
    <source>
        <dbReference type="EMBL" id="GDZ95776.1"/>
    </source>
</evidence>
<accession>A0A4P5ZI10</accession>
<reference evidence="10" key="1">
    <citation type="submission" date="2019-02" db="EMBL/GenBank/DDBJ databases">
        <title>Draft genome sequence of Planktothrix agardhii NIES-905.</title>
        <authorList>
            <person name="Yamaguchi H."/>
            <person name="Suzuki S."/>
            <person name="Kawachi M."/>
        </authorList>
    </citation>
    <scope>NUCLEOTIDE SEQUENCE [LARGE SCALE GENOMIC DNA]</scope>
    <source>
        <strain evidence="10">CCAP 1459/11A</strain>
    </source>
</reference>
<dbReference type="InterPro" id="IPR050556">
    <property type="entry name" value="Type_II_TA_system_RNase"/>
</dbReference>
<keyword evidence="3" id="KW-0540">Nuclease</keyword>
<evidence type="ECO:0000256" key="5">
    <source>
        <dbReference type="ARBA" id="ARBA00022801"/>
    </source>
</evidence>
<evidence type="ECO:0000256" key="1">
    <source>
        <dbReference type="ARBA" id="ARBA00001946"/>
    </source>
</evidence>
<sequence length="135" mass="15521">MKYLYDTNIFIDYLAEETAVLPLFSELFLSKNEVIISSIVRIELLSFPELSNEEEAVITDLLMQFERVPLLPQIEDRTIQLRRHHRIKLPDALIAATALHCSACVMTRNLVDFKRVPELTLCNPFEGVKEGNDTD</sequence>
<keyword evidence="4" id="KW-0479">Metal-binding</keyword>
<dbReference type="InterPro" id="IPR002716">
    <property type="entry name" value="PIN_dom"/>
</dbReference>
<evidence type="ECO:0000259" key="8">
    <source>
        <dbReference type="Pfam" id="PF01850"/>
    </source>
</evidence>
<feature type="domain" description="PIN" evidence="8">
    <location>
        <begin position="3"/>
        <end position="118"/>
    </location>
</feature>
<gene>
    <name evidence="9" type="ORF">PA905_42060</name>
</gene>
<dbReference type="Pfam" id="PF01850">
    <property type="entry name" value="PIN"/>
    <property type="match status" value="1"/>
</dbReference>
<dbReference type="GO" id="GO:0046872">
    <property type="term" value="F:metal ion binding"/>
    <property type="evidence" value="ECO:0007669"/>
    <property type="project" value="UniProtKB-KW"/>
</dbReference>
<proteinExistence type="inferred from homology"/>
<dbReference type="PANTHER" id="PTHR33653">
    <property type="entry name" value="RIBONUCLEASE VAPC2"/>
    <property type="match status" value="1"/>
</dbReference>
<organism evidence="9 10">
    <name type="scientific">Planktothrix agardhii CCAP 1459/11A</name>
    <dbReference type="NCBI Taxonomy" id="282420"/>
    <lineage>
        <taxon>Bacteria</taxon>
        <taxon>Bacillati</taxon>
        <taxon>Cyanobacteriota</taxon>
        <taxon>Cyanophyceae</taxon>
        <taxon>Oscillatoriophycideae</taxon>
        <taxon>Oscillatoriales</taxon>
        <taxon>Microcoleaceae</taxon>
        <taxon>Planktothrix</taxon>
    </lineage>
</organism>
<comment type="similarity">
    <text evidence="7">Belongs to the PINc/VapC protein family.</text>
</comment>
<evidence type="ECO:0000256" key="3">
    <source>
        <dbReference type="ARBA" id="ARBA00022722"/>
    </source>
</evidence>
<dbReference type="AlphaFoldDB" id="A0A4P5ZI10"/>
<keyword evidence="2" id="KW-1277">Toxin-antitoxin system</keyword>
<dbReference type="Gene3D" id="3.40.50.1010">
    <property type="entry name" value="5'-nuclease"/>
    <property type="match status" value="1"/>
</dbReference>
<evidence type="ECO:0000313" key="10">
    <source>
        <dbReference type="Proteomes" id="UP000299794"/>
    </source>
</evidence>
<evidence type="ECO:0000256" key="7">
    <source>
        <dbReference type="ARBA" id="ARBA00038093"/>
    </source>
</evidence>
<dbReference type="InterPro" id="IPR029060">
    <property type="entry name" value="PIN-like_dom_sf"/>
</dbReference>
<keyword evidence="6" id="KW-0460">Magnesium</keyword>
<dbReference type="PANTHER" id="PTHR33653:SF1">
    <property type="entry name" value="RIBONUCLEASE VAPC2"/>
    <property type="match status" value="1"/>
</dbReference>
<dbReference type="CDD" id="cd18738">
    <property type="entry name" value="PIN_VapC4-5_FitB-like"/>
    <property type="match status" value="1"/>
</dbReference>
<evidence type="ECO:0000256" key="2">
    <source>
        <dbReference type="ARBA" id="ARBA00022649"/>
    </source>
</evidence>
<name>A0A4P5ZI10_PLAAG</name>
<evidence type="ECO:0000256" key="6">
    <source>
        <dbReference type="ARBA" id="ARBA00022842"/>
    </source>
</evidence>
<protein>
    <recommendedName>
        <fullName evidence="8">PIN domain-containing protein</fullName>
    </recommendedName>
</protein>
<comment type="cofactor">
    <cofactor evidence="1">
        <name>Mg(2+)</name>
        <dbReference type="ChEBI" id="CHEBI:18420"/>
    </cofactor>
</comment>